<evidence type="ECO:0000313" key="1">
    <source>
        <dbReference type="EMBL" id="TCO33405.1"/>
    </source>
</evidence>
<dbReference type="Proteomes" id="UP000294508">
    <property type="component" value="Unassembled WGS sequence"/>
</dbReference>
<sequence length="80" mass="8561">MEQTTYEIRVVGPVPAGLLPDLGDVVMIELETRTVLTGMFTDQAALHGFLARLRALGLDLVEVRAVAAPDDDESPGEEAP</sequence>
<comment type="caution">
    <text evidence="1">The sequence shown here is derived from an EMBL/GenBank/DDBJ whole genome shotgun (WGS) entry which is preliminary data.</text>
</comment>
<name>A0A4R2HTS2_9ACTN</name>
<proteinExistence type="predicted"/>
<dbReference type="AlphaFoldDB" id="A0A4R2HTS2"/>
<dbReference type="OrthoDB" id="5197600at2"/>
<reference evidence="1 2" key="1">
    <citation type="journal article" date="2015" name="Stand. Genomic Sci.">
        <title>Genomic Encyclopedia of Bacterial and Archaeal Type Strains, Phase III: the genomes of soil and plant-associated and newly described type strains.</title>
        <authorList>
            <person name="Whitman W.B."/>
            <person name="Woyke T."/>
            <person name="Klenk H.P."/>
            <person name="Zhou Y."/>
            <person name="Lilburn T.G."/>
            <person name="Beck B.J."/>
            <person name="De Vos P."/>
            <person name="Vandamme P."/>
            <person name="Eisen J.A."/>
            <person name="Garrity G."/>
            <person name="Hugenholtz P."/>
            <person name="Kyrpides N.C."/>
        </authorList>
    </citation>
    <scope>NUCLEOTIDE SEQUENCE [LARGE SCALE GENOMIC DNA]</scope>
    <source>
        <strain evidence="1 2">VKM Ac-2572</strain>
    </source>
</reference>
<organism evidence="1 2">
    <name type="scientific">Kribbella steppae</name>
    <dbReference type="NCBI Taxonomy" id="2512223"/>
    <lineage>
        <taxon>Bacteria</taxon>
        <taxon>Bacillati</taxon>
        <taxon>Actinomycetota</taxon>
        <taxon>Actinomycetes</taxon>
        <taxon>Propionibacteriales</taxon>
        <taxon>Kribbellaceae</taxon>
        <taxon>Kribbella</taxon>
    </lineage>
</organism>
<protein>
    <submittedName>
        <fullName evidence="1">Uncharacterized protein</fullName>
    </submittedName>
</protein>
<accession>A0A4R2HTS2</accession>
<gene>
    <name evidence="1" type="ORF">EV652_103406</name>
</gene>
<keyword evidence="2" id="KW-1185">Reference proteome</keyword>
<dbReference type="EMBL" id="SLWN01000003">
    <property type="protein sequence ID" value="TCO33405.1"/>
    <property type="molecule type" value="Genomic_DNA"/>
</dbReference>
<evidence type="ECO:0000313" key="2">
    <source>
        <dbReference type="Proteomes" id="UP000294508"/>
    </source>
</evidence>
<dbReference type="RefSeq" id="WP_132208866.1">
    <property type="nucleotide sequence ID" value="NZ_SLWN01000003.1"/>
</dbReference>